<keyword evidence="1" id="KW-0472">Membrane</keyword>
<keyword evidence="1" id="KW-0812">Transmembrane</keyword>
<dbReference type="AlphaFoldDB" id="A0A921T4W0"/>
<evidence type="ECO:0000313" key="2">
    <source>
        <dbReference type="EMBL" id="HJH11103.1"/>
    </source>
</evidence>
<gene>
    <name evidence="2" type="ORF">K8V30_05285</name>
</gene>
<dbReference type="RefSeq" id="WP_108307012.1">
    <property type="nucleotide sequence ID" value="NZ_QAFW01000016.1"/>
</dbReference>
<reference evidence="2" key="2">
    <citation type="submission" date="2021-09" db="EMBL/GenBank/DDBJ databases">
        <authorList>
            <person name="Gilroy R."/>
        </authorList>
    </citation>
    <scope>NUCLEOTIDE SEQUENCE</scope>
    <source>
        <strain evidence="2">CHK160-4876</strain>
    </source>
</reference>
<name>A0A921T4W0_9BACL</name>
<protein>
    <submittedName>
        <fullName evidence="2">Uncharacterized protein</fullName>
    </submittedName>
</protein>
<comment type="caution">
    <text evidence="2">The sequence shown here is derived from an EMBL/GenBank/DDBJ whole genome shotgun (WGS) entry which is preliminary data.</text>
</comment>
<keyword evidence="1" id="KW-1133">Transmembrane helix</keyword>
<organism evidence="2 3">
    <name type="scientific">Metalysinibacillus jejuensis</name>
    <dbReference type="NCBI Taxonomy" id="914327"/>
    <lineage>
        <taxon>Bacteria</taxon>
        <taxon>Bacillati</taxon>
        <taxon>Bacillota</taxon>
        <taxon>Bacilli</taxon>
        <taxon>Bacillales</taxon>
        <taxon>Caryophanaceae</taxon>
        <taxon>Metalysinibacillus</taxon>
    </lineage>
</organism>
<reference evidence="2" key="1">
    <citation type="journal article" date="2021" name="PeerJ">
        <title>Extensive microbial diversity within the chicken gut microbiome revealed by metagenomics and culture.</title>
        <authorList>
            <person name="Gilroy R."/>
            <person name="Ravi A."/>
            <person name="Getino M."/>
            <person name="Pursley I."/>
            <person name="Horton D.L."/>
            <person name="Alikhan N.F."/>
            <person name="Baker D."/>
            <person name="Gharbi K."/>
            <person name="Hall N."/>
            <person name="Watson M."/>
            <person name="Adriaenssens E.M."/>
            <person name="Foster-Nyarko E."/>
            <person name="Jarju S."/>
            <person name="Secka A."/>
            <person name="Antonio M."/>
            <person name="Oren A."/>
            <person name="Chaudhuri R.R."/>
            <person name="La Ragione R."/>
            <person name="Hildebrand F."/>
            <person name="Pallen M.J."/>
        </authorList>
    </citation>
    <scope>NUCLEOTIDE SEQUENCE</scope>
    <source>
        <strain evidence="2">CHK160-4876</strain>
    </source>
</reference>
<dbReference type="OrthoDB" id="2456326at2"/>
<accession>A0A921T4W0</accession>
<evidence type="ECO:0000313" key="3">
    <source>
        <dbReference type="Proteomes" id="UP000700212"/>
    </source>
</evidence>
<dbReference type="Proteomes" id="UP000700212">
    <property type="component" value="Unassembled WGS sequence"/>
</dbReference>
<feature type="transmembrane region" description="Helical" evidence="1">
    <location>
        <begin position="6"/>
        <end position="23"/>
    </location>
</feature>
<sequence>MIEALLGVVVLSLIVTLFIPLHYQMYNQQLNRKQALHASAAMLEAVKHQGIATTGTYRVDGISYHWQYDDGRVCVVYQTTKRHERCL</sequence>
<dbReference type="EMBL" id="DYTV01000065">
    <property type="protein sequence ID" value="HJH11103.1"/>
    <property type="molecule type" value="Genomic_DNA"/>
</dbReference>
<proteinExistence type="predicted"/>
<evidence type="ECO:0000256" key="1">
    <source>
        <dbReference type="SAM" id="Phobius"/>
    </source>
</evidence>